<feature type="transmembrane region" description="Helical" evidence="1">
    <location>
        <begin position="215"/>
        <end position="236"/>
    </location>
</feature>
<dbReference type="RefSeq" id="WP_109719831.1">
    <property type="nucleotide sequence ID" value="NZ_QEQK01000005.1"/>
</dbReference>
<evidence type="ECO:0000313" key="3">
    <source>
        <dbReference type="EMBL" id="PWN56637.1"/>
    </source>
</evidence>
<feature type="transmembrane region" description="Helical" evidence="1">
    <location>
        <begin position="38"/>
        <end position="60"/>
    </location>
</feature>
<feature type="transmembrane region" description="Helical" evidence="1">
    <location>
        <begin position="186"/>
        <end position="203"/>
    </location>
</feature>
<gene>
    <name evidence="3" type="ORF">DEH80_07440</name>
</gene>
<keyword evidence="2" id="KW-0732">Signal</keyword>
<feature type="transmembrane region" description="Helical" evidence="1">
    <location>
        <begin position="67"/>
        <end position="91"/>
    </location>
</feature>
<accession>A0A363UMJ1</accession>
<keyword evidence="1" id="KW-1133">Transmembrane helix</keyword>
<organism evidence="3 4">
    <name type="scientific">Abyssibacter profundi</name>
    <dbReference type="NCBI Taxonomy" id="2182787"/>
    <lineage>
        <taxon>Bacteria</taxon>
        <taxon>Pseudomonadati</taxon>
        <taxon>Pseudomonadota</taxon>
        <taxon>Gammaproteobacteria</taxon>
        <taxon>Chromatiales</taxon>
        <taxon>Oceanococcaceae</taxon>
        <taxon>Abyssibacter</taxon>
    </lineage>
</organism>
<dbReference type="AlphaFoldDB" id="A0A363UMJ1"/>
<feature type="transmembrane region" description="Helical" evidence="1">
    <location>
        <begin position="158"/>
        <end position="180"/>
    </location>
</feature>
<proteinExistence type="predicted"/>
<sequence>MDTLATLLALSLLAGASMPVGAALARWDRLHPAVLGPGWRHFIVAFGGGALLSAVALVLVPDGAEQLPIWLAALSFGAGGIVFCLLDIWLGRLQSAAGQMVAMLSDFIPEAIALGAAFAAGEQTGVLLALLIVLQNIPEGFNAFEELDARQHSSPERILAVFALLALVGPAAALSGYFLLPDAPSLMGGLMLFASGGILYLIFEDIAPQARLERRWSPPLGAVAGFVLGLVGHLLLTG</sequence>
<evidence type="ECO:0000256" key="2">
    <source>
        <dbReference type="SAM" id="SignalP"/>
    </source>
</evidence>
<evidence type="ECO:0000256" key="1">
    <source>
        <dbReference type="SAM" id="Phobius"/>
    </source>
</evidence>
<keyword evidence="1" id="KW-0812">Transmembrane</keyword>
<comment type="caution">
    <text evidence="3">The sequence shown here is derived from an EMBL/GenBank/DDBJ whole genome shotgun (WGS) entry which is preliminary data.</text>
</comment>
<keyword evidence="1" id="KW-0472">Membrane</keyword>
<feature type="signal peptide" evidence="2">
    <location>
        <begin position="1"/>
        <end position="22"/>
    </location>
</feature>
<evidence type="ECO:0000313" key="4">
    <source>
        <dbReference type="Proteomes" id="UP000251800"/>
    </source>
</evidence>
<feature type="transmembrane region" description="Helical" evidence="1">
    <location>
        <begin position="111"/>
        <end position="137"/>
    </location>
</feature>
<dbReference type="OrthoDB" id="5766358at2"/>
<dbReference type="Proteomes" id="UP000251800">
    <property type="component" value="Unassembled WGS sequence"/>
</dbReference>
<name>A0A363UMJ1_9GAMM</name>
<keyword evidence="4" id="KW-1185">Reference proteome</keyword>
<feature type="chain" id="PRO_5016593934" evidence="2">
    <location>
        <begin position="23"/>
        <end position="238"/>
    </location>
</feature>
<dbReference type="EMBL" id="QEQK01000005">
    <property type="protein sequence ID" value="PWN56637.1"/>
    <property type="molecule type" value="Genomic_DNA"/>
</dbReference>
<reference evidence="3 4" key="1">
    <citation type="submission" date="2018-05" db="EMBL/GenBank/DDBJ databases">
        <title>Abyssibacter profundi OUC007T gen. nov., sp. nov, a marine bacterium isolated from seawater of the Mariana Trench.</title>
        <authorList>
            <person name="Zhou S."/>
        </authorList>
    </citation>
    <scope>NUCLEOTIDE SEQUENCE [LARGE SCALE GENOMIC DNA]</scope>
    <source>
        <strain evidence="3 4">OUC007</strain>
    </source>
</reference>
<protein>
    <submittedName>
        <fullName evidence="3">Divalent cation transporter</fullName>
    </submittedName>
</protein>